<comment type="caution">
    <text evidence="1">The sequence shown here is derived from an EMBL/GenBank/DDBJ whole genome shotgun (WGS) entry which is preliminary data.</text>
</comment>
<evidence type="ECO:0000313" key="2">
    <source>
        <dbReference type="Proteomes" id="UP001519460"/>
    </source>
</evidence>
<accession>A0ABD0LTA9</accession>
<protein>
    <submittedName>
        <fullName evidence="1">Uncharacterized protein</fullName>
    </submittedName>
</protein>
<reference evidence="1 2" key="1">
    <citation type="journal article" date="2023" name="Sci. Data">
        <title>Genome assembly of the Korean intertidal mud-creeper Batillaria attramentaria.</title>
        <authorList>
            <person name="Patra A.K."/>
            <person name="Ho P.T."/>
            <person name="Jun S."/>
            <person name="Lee S.J."/>
            <person name="Kim Y."/>
            <person name="Won Y.J."/>
        </authorList>
    </citation>
    <scope>NUCLEOTIDE SEQUENCE [LARGE SCALE GENOMIC DNA]</scope>
    <source>
        <strain evidence="1">Wonlab-2016</strain>
    </source>
</reference>
<organism evidence="1 2">
    <name type="scientific">Batillaria attramentaria</name>
    <dbReference type="NCBI Taxonomy" id="370345"/>
    <lineage>
        <taxon>Eukaryota</taxon>
        <taxon>Metazoa</taxon>
        <taxon>Spiralia</taxon>
        <taxon>Lophotrochozoa</taxon>
        <taxon>Mollusca</taxon>
        <taxon>Gastropoda</taxon>
        <taxon>Caenogastropoda</taxon>
        <taxon>Sorbeoconcha</taxon>
        <taxon>Cerithioidea</taxon>
        <taxon>Batillariidae</taxon>
        <taxon>Batillaria</taxon>
    </lineage>
</organism>
<keyword evidence="2" id="KW-1185">Reference proteome</keyword>
<sequence length="147" mass="16486">MSWKPLHVLRAARPRRSSTSLFPLQQLGPVPVCLISGHSKLKILSRIRGKNRGPTIFMAGQERLETVSRTSKSVLFELRKGLAKRKKIVSFIQVQEYCQFPTCQRSQTGRPVCECDLHTKQIRAARAMLGDDTACAVPRAKVMGGQR</sequence>
<dbReference type="EMBL" id="JACVVK020000027">
    <property type="protein sequence ID" value="KAK7502182.1"/>
    <property type="molecule type" value="Genomic_DNA"/>
</dbReference>
<dbReference type="AlphaFoldDB" id="A0ABD0LTA9"/>
<gene>
    <name evidence="1" type="ORF">BaRGS_00006546</name>
</gene>
<name>A0ABD0LTA9_9CAEN</name>
<dbReference type="Proteomes" id="UP001519460">
    <property type="component" value="Unassembled WGS sequence"/>
</dbReference>
<proteinExistence type="predicted"/>
<evidence type="ECO:0000313" key="1">
    <source>
        <dbReference type="EMBL" id="KAK7502182.1"/>
    </source>
</evidence>